<dbReference type="Gene3D" id="3.40.50.150">
    <property type="entry name" value="Vaccinia Virus protein VP39"/>
    <property type="match status" value="1"/>
</dbReference>
<feature type="domain" description="Methyltransferase type 12" evidence="1">
    <location>
        <begin position="78"/>
        <end position="158"/>
    </location>
</feature>
<dbReference type="AlphaFoldDB" id="A0A840L6A8"/>
<reference evidence="2 3" key="1">
    <citation type="submission" date="2020-08" db="EMBL/GenBank/DDBJ databases">
        <title>Functional genomics of gut bacteria from endangered species of beetles.</title>
        <authorList>
            <person name="Carlos-Shanley C."/>
        </authorList>
    </citation>
    <scope>NUCLEOTIDE SEQUENCE [LARGE SCALE GENOMIC DNA]</scope>
    <source>
        <strain evidence="2 3">S00239</strain>
    </source>
</reference>
<organism evidence="2 3">
    <name type="scientific">Roseateles oligotrophus</name>
    <dbReference type="NCBI Taxonomy" id="1769250"/>
    <lineage>
        <taxon>Bacteria</taxon>
        <taxon>Pseudomonadati</taxon>
        <taxon>Pseudomonadota</taxon>
        <taxon>Betaproteobacteria</taxon>
        <taxon>Burkholderiales</taxon>
        <taxon>Sphaerotilaceae</taxon>
        <taxon>Roseateles</taxon>
    </lineage>
</organism>
<dbReference type="Pfam" id="PF08242">
    <property type="entry name" value="Methyltransf_12"/>
    <property type="match status" value="1"/>
</dbReference>
<dbReference type="InterPro" id="IPR013217">
    <property type="entry name" value="Methyltransf_12"/>
</dbReference>
<sequence length="235" mass="26721">MKLWLLAKFPLLARLRQRWWAWSSARRRAQRFADSGSYWESRYAQGGNSGVGSYALFAEFKAEVLNGFVAAHGLSQVIEFGCGDGNQLSLARYPQYLGLDISASAVAACRRRFAADTSKRFAHVSEYAGETAELALSLDVLYHLVEDEVFERYLRQLFAASTHYVIIYSSDFDSPPGTSEPHVRHRAFTAWLRLQQPGWQLLEHIPNRYPYRGDYRTGSPADFFIYQLSQATSSL</sequence>
<evidence type="ECO:0000313" key="3">
    <source>
        <dbReference type="Proteomes" id="UP000562027"/>
    </source>
</evidence>
<dbReference type="SUPFAM" id="SSF53335">
    <property type="entry name" value="S-adenosyl-L-methionine-dependent methyltransferases"/>
    <property type="match status" value="1"/>
</dbReference>
<dbReference type="InterPro" id="IPR029063">
    <property type="entry name" value="SAM-dependent_MTases_sf"/>
</dbReference>
<dbReference type="EMBL" id="JACHLP010000001">
    <property type="protein sequence ID" value="MBB4841748.1"/>
    <property type="molecule type" value="Genomic_DNA"/>
</dbReference>
<evidence type="ECO:0000259" key="1">
    <source>
        <dbReference type="Pfam" id="PF08242"/>
    </source>
</evidence>
<evidence type="ECO:0000313" key="2">
    <source>
        <dbReference type="EMBL" id="MBB4841748.1"/>
    </source>
</evidence>
<proteinExistence type="predicted"/>
<dbReference type="RefSeq" id="WP_184295305.1">
    <property type="nucleotide sequence ID" value="NZ_JACHLP010000001.1"/>
</dbReference>
<keyword evidence="3" id="KW-1185">Reference proteome</keyword>
<accession>A0A840L6A8</accession>
<dbReference type="Proteomes" id="UP000562027">
    <property type="component" value="Unassembled WGS sequence"/>
</dbReference>
<dbReference type="CDD" id="cd02440">
    <property type="entry name" value="AdoMet_MTases"/>
    <property type="match status" value="1"/>
</dbReference>
<gene>
    <name evidence="2" type="ORF">HNP55_000243</name>
</gene>
<name>A0A840L6A8_9BURK</name>
<comment type="caution">
    <text evidence="2">The sequence shown here is derived from an EMBL/GenBank/DDBJ whole genome shotgun (WGS) entry which is preliminary data.</text>
</comment>
<protein>
    <recommendedName>
        <fullName evidence="1">Methyltransferase type 12 domain-containing protein</fullName>
    </recommendedName>
</protein>